<reference evidence="1 2" key="1">
    <citation type="submission" date="2023-07" db="EMBL/GenBank/DDBJ databases">
        <title>Functional and genomic diversity of the sorghum phyllosphere microbiome.</title>
        <authorList>
            <person name="Shade A."/>
        </authorList>
    </citation>
    <scope>NUCLEOTIDE SEQUENCE [LARGE SCALE GENOMIC DNA]</scope>
    <source>
        <strain evidence="1 2">SORGH_AS_1126</strain>
    </source>
</reference>
<protein>
    <recommendedName>
        <fullName evidence="3">DUF465 domain-containing protein</fullName>
    </recommendedName>
</protein>
<keyword evidence="2" id="KW-1185">Reference proteome</keyword>
<name>A0ABU0UHN6_9HYPH</name>
<organism evidence="1 2">
    <name type="scientific">Agrobacterium larrymoorei</name>
    <dbReference type="NCBI Taxonomy" id="160699"/>
    <lineage>
        <taxon>Bacteria</taxon>
        <taxon>Pseudomonadati</taxon>
        <taxon>Pseudomonadota</taxon>
        <taxon>Alphaproteobacteria</taxon>
        <taxon>Hyphomicrobiales</taxon>
        <taxon>Rhizobiaceae</taxon>
        <taxon>Rhizobium/Agrobacterium group</taxon>
        <taxon>Agrobacterium</taxon>
    </lineage>
</organism>
<evidence type="ECO:0000313" key="2">
    <source>
        <dbReference type="Proteomes" id="UP001224781"/>
    </source>
</evidence>
<sequence>MTVMSQRFNVKEMVTQMHEKNLVLMNILRDIVENETSNHFAADATDGDLSRRLADKASRRAEILGEIRHLLLQEDLARRVPVRASKAASTPGYACTRNR</sequence>
<evidence type="ECO:0000313" key="1">
    <source>
        <dbReference type="EMBL" id="MDQ1184446.1"/>
    </source>
</evidence>
<dbReference type="EMBL" id="JAUTBL010000001">
    <property type="protein sequence ID" value="MDQ1184446.1"/>
    <property type="molecule type" value="Genomic_DNA"/>
</dbReference>
<dbReference type="Proteomes" id="UP001224781">
    <property type="component" value="Unassembled WGS sequence"/>
</dbReference>
<proteinExistence type="predicted"/>
<accession>A0ABU0UHN6</accession>
<comment type="caution">
    <text evidence="1">The sequence shown here is derived from an EMBL/GenBank/DDBJ whole genome shotgun (WGS) entry which is preliminary data.</text>
</comment>
<evidence type="ECO:0008006" key="3">
    <source>
        <dbReference type="Google" id="ProtNLM"/>
    </source>
</evidence>
<gene>
    <name evidence="1" type="ORF">QE408_001568</name>
</gene>